<dbReference type="InterPro" id="IPR036412">
    <property type="entry name" value="HAD-like_sf"/>
</dbReference>
<dbReference type="Proteomes" id="UP000428333">
    <property type="component" value="Linkage Group LG10"/>
</dbReference>
<dbReference type="OrthoDB" id="426235at2759"/>
<evidence type="ECO:0000313" key="2">
    <source>
        <dbReference type="Proteomes" id="UP000428333"/>
    </source>
</evidence>
<organism evidence="1 2">
    <name type="scientific">Rhododendron williamsianum</name>
    <dbReference type="NCBI Taxonomy" id="262921"/>
    <lineage>
        <taxon>Eukaryota</taxon>
        <taxon>Viridiplantae</taxon>
        <taxon>Streptophyta</taxon>
        <taxon>Embryophyta</taxon>
        <taxon>Tracheophyta</taxon>
        <taxon>Spermatophyta</taxon>
        <taxon>Magnoliopsida</taxon>
        <taxon>eudicotyledons</taxon>
        <taxon>Gunneridae</taxon>
        <taxon>Pentapetalae</taxon>
        <taxon>asterids</taxon>
        <taxon>Ericales</taxon>
        <taxon>Ericaceae</taxon>
        <taxon>Ericoideae</taxon>
        <taxon>Rhodoreae</taxon>
        <taxon>Rhododendron</taxon>
    </lineage>
</organism>
<dbReference type="InterPro" id="IPR006439">
    <property type="entry name" value="HAD-SF_hydro_IA"/>
</dbReference>
<accession>A0A6A4L5V7</accession>
<feature type="non-terminal residue" evidence="1">
    <location>
        <position position="1"/>
    </location>
</feature>
<name>A0A6A4L5V7_9ERIC</name>
<sequence length="200" mass="22844">MNELLQQAGASKLCGFLDSRNIRRGLITRNVKAAVDLFHLRFGITFAPALSREFRPYKPDPAPLLHICSTWDVLPNEVMMIGDSLKDDIKASGLAMNLIQLMSLGCNLSIDDLYFVVVVFHYIVGELAEFFLSSFVMHQIWLSFSWYLQIACGKRAGAFTCLLEKPEGMTLLNLRMLHLSRITRCPLLLKFILYWKRILT</sequence>
<dbReference type="NCBIfam" id="TIGR01549">
    <property type="entry name" value="HAD-SF-IA-v1"/>
    <property type="match status" value="1"/>
</dbReference>
<dbReference type="GO" id="GO:0009507">
    <property type="term" value="C:chloroplast"/>
    <property type="evidence" value="ECO:0007669"/>
    <property type="project" value="TreeGrafter"/>
</dbReference>
<protein>
    <submittedName>
        <fullName evidence="1">Uncharacterized protein</fullName>
    </submittedName>
</protein>
<dbReference type="AlphaFoldDB" id="A0A6A4L5V7"/>
<dbReference type="EMBL" id="QEFC01002787">
    <property type="protein sequence ID" value="KAE9450609.1"/>
    <property type="molecule type" value="Genomic_DNA"/>
</dbReference>
<dbReference type="CDD" id="cd01427">
    <property type="entry name" value="HAD_like"/>
    <property type="match status" value="1"/>
</dbReference>
<gene>
    <name evidence="1" type="ORF">C3L33_17488</name>
</gene>
<dbReference type="PANTHER" id="PTHR43885:SF1">
    <property type="entry name" value="SUPERFAMILY HYDROLASE, PUTATIVE (AFU_ORTHOLOGUE AFUA_4G13290)-RELATED"/>
    <property type="match status" value="1"/>
</dbReference>
<reference evidence="1 2" key="1">
    <citation type="journal article" date="2019" name="Genome Biol. Evol.">
        <title>The Rhododendron genome and chromosomal organization provide insight into shared whole-genome duplications across the heath family (Ericaceae).</title>
        <authorList>
            <person name="Soza V.L."/>
            <person name="Lindsley D."/>
            <person name="Waalkes A."/>
            <person name="Ramage E."/>
            <person name="Patwardhan R.P."/>
            <person name="Burton J.N."/>
            <person name="Adey A."/>
            <person name="Kumar A."/>
            <person name="Qiu R."/>
            <person name="Shendure J."/>
            <person name="Hall B."/>
        </authorList>
    </citation>
    <scope>NUCLEOTIDE SEQUENCE [LARGE SCALE GENOMIC DNA]</scope>
    <source>
        <strain evidence="1">RSF 1966-606</strain>
    </source>
</reference>
<keyword evidence="2" id="KW-1185">Reference proteome</keyword>
<dbReference type="PANTHER" id="PTHR43885">
    <property type="entry name" value="HALOACID DEHALOGENASE-LIKE HYDROLASE"/>
    <property type="match status" value="1"/>
</dbReference>
<dbReference type="SUPFAM" id="SSF56784">
    <property type="entry name" value="HAD-like"/>
    <property type="match status" value="1"/>
</dbReference>
<evidence type="ECO:0000313" key="1">
    <source>
        <dbReference type="EMBL" id="KAE9450609.1"/>
    </source>
</evidence>
<dbReference type="InterPro" id="IPR023214">
    <property type="entry name" value="HAD_sf"/>
</dbReference>
<dbReference type="Pfam" id="PF00702">
    <property type="entry name" value="Hydrolase"/>
    <property type="match status" value="1"/>
</dbReference>
<comment type="caution">
    <text evidence="1">The sequence shown here is derived from an EMBL/GenBank/DDBJ whole genome shotgun (WGS) entry which is preliminary data.</text>
</comment>
<proteinExistence type="predicted"/>
<dbReference type="Gene3D" id="3.40.50.1000">
    <property type="entry name" value="HAD superfamily/HAD-like"/>
    <property type="match status" value="1"/>
</dbReference>